<dbReference type="EMBL" id="LDTD01000009">
    <property type="protein sequence ID" value="KTT74968.1"/>
    <property type="molecule type" value="Genomic_DNA"/>
</dbReference>
<dbReference type="PIRSF" id="PIRSF010376">
    <property type="entry name" value="IspE"/>
    <property type="match status" value="1"/>
</dbReference>
<dbReference type="EC" id="2.7.1.148" evidence="2 10"/>
<dbReference type="GO" id="GO:0050515">
    <property type="term" value="F:4-(cytidine 5'-diphospho)-2-C-methyl-D-erythritol kinase activity"/>
    <property type="evidence" value="ECO:0007669"/>
    <property type="project" value="UniProtKB-UniRule"/>
</dbReference>
<dbReference type="SUPFAM" id="SSF55060">
    <property type="entry name" value="GHMP Kinase, C-terminal domain"/>
    <property type="match status" value="1"/>
</dbReference>
<evidence type="ECO:0000256" key="7">
    <source>
        <dbReference type="ARBA" id="ARBA00022840"/>
    </source>
</evidence>
<evidence type="ECO:0000256" key="6">
    <source>
        <dbReference type="ARBA" id="ARBA00022777"/>
    </source>
</evidence>
<dbReference type="PANTHER" id="PTHR43527:SF2">
    <property type="entry name" value="4-DIPHOSPHOCYTIDYL-2-C-METHYL-D-ERYTHRITOL KINASE, CHLOROPLASTIC"/>
    <property type="match status" value="1"/>
</dbReference>
<evidence type="ECO:0000259" key="12">
    <source>
        <dbReference type="Pfam" id="PF08544"/>
    </source>
</evidence>
<feature type="domain" description="GHMP kinase N-terminal" evidence="11">
    <location>
        <begin position="70"/>
        <end position="147"/>
    </location>
</feature>
<comment type="caution">
    <text evidence="13">The sequence shown here is derived from an EMBL/GenBank/DDBJ whole genome shotgun (WGS) entry which is preliminary data.</text>
</comment>
<dbReference type="STRING" id="33051.SB4_12335"/>
<evidence type="ECO:0000313" key="14">
    <source>
        <dbReference type="Proteomes" id="UP000072867"/>
    </source>
</evidence>
<feature type="active site" evidence="10">
    <location>
        <position position="11"/>
    </location>
</feature>
<dbReference type="GO" id="GO:0005524">
    <property type="term" value="F:ATP binding"/>
    <property type="evidence" value="ECO:0007669"/>
    <property type="project" value="UniProtKB-UniRule"/>
</dbReference>
<reference evidence="13 14" key="1">
    <citation type="journal article" date="2016" name="Front. Microbiol.">
        <title>Genomic Resource of Rice Seed Associated Bacteria.</title>
        <authorList>
            <person name="Midha S."/>
            <person name="Bansal K."/>
            <person name="Sharma S."/>
            <person name="Kumar N."/>
            <person name="Patil P.P."/>
            <person name="Chaudhry V."/>
            <person name="Patil P.B."/>
        </authorList>
    </citation>
    <scope>NUCLEOTIDE SEQUENCE [LARGE SCALE GENOMIC DNA]</scope>
    <source>
        <strain evidence="13 14">NS319</strain>
    </source>
</reference>
<feature type="binding site" evidence="10">
    <location>
        <begin position="98"/>
        <end position="108"/>
    </location>
    <ligand>
        <name>ATP</name>
        <dbReference type="ChEBI" id="CHEBI:30616"/>
    </ligand>
</feature>
<keyword evidence="8 10" id="KW-0414">Isoprene biosynthesis</keyword>
<dbReference type="PANTHER" id="PTHR43527">
    <property type="entry name" value="4-DIPHOSPHOCYTIDYL-2-C-METHYL-D-ERYTHRITOL KINASE, CHLOROPLASTIC"/>
    <property type="match status" value="1"/>
</dbReference>
<dbReference type="InterPro" id="IPR020568">
    <property type="entry name" value="Ribosomal_Su5_D2-typ_SF"/>
</dbReference>
<gene>
    <name evidence="10" type="primary">ispE</name>
    <name evidence="13" type="ORF">NS319_01495</name>
</gene>
<comment type="pathway">
    <text evidence="10">Isoprenoid biosynthesis; isopentenyl diphosphate biosynthesis via DXP pathway; isopentenyl diphosphate from 1-deoxy-D-xylulose 5-phosphate: step 3/6.</text>
</comment>
<dbReference type="SUPFAM" id="SSF54211">
    <property type="entry name" value="Ribosomal protein S5 domain 2-like"/>
    <property type="match status" value="1"/>
</dbReference>
<evidence type="ECO:0000256" key="10">
    <source>
        <dbReference type="HAMAP-Rule" id="MF_00061"/>
    </source>
</evidence>
<name>A0A147I7K1_9SPHN</name>
<dbReference type="UniPathway" id="UPA00056">
    <property type="reaction ID" value="UER00094"/>
</dbReference>
<dbReference type="RefSeq" id="WP_058732138.1">
    <property type="nucleotide sequence ID" value="NZ_LDTD01000009.1"/>
</dbReference>
<dbReference type="InterPro" id="IPR006204">
    <property type="entry name" value="GHMP_kinase_N_dom"/>
</dbReference>
<evidence type="ECO:0000259" key="11">
    <source>
        <dbReference type="Pfam" id="PF00288"/>
    </source>
</evidence>
<dbReference type="PATRIC" id="fig|33051.3.peg.3817"/>
<dbReference type="HAMAP" id="MF_00061">
    <property type="entry name" value="IspE"/>
    <property type="match status" value="1"/>
</dbReference>
<evidence type="ECO:0000256" key="5">
    <source>
        <dbReference type="ARBA" id="ARBA00022741"/>
    </source>
</evidence>
<keyword evidence="4 10" id="KW-0808">Transferase</keyword>
<comment type="catalytic activity">
    <reaction evidence="10">
        <text>4-CDP-2-C-methyl-D-erythritol + ATP = 4-CDP-2-C-methyl-D-erythritol 2-phosphate + ADP + H(+)</text>
        <dbReference type="Rhea" id="RHEA:18437"/>
        <dbReference type="ChEBI" id="CHEBI:15378"/>
        <dbReference type="ChEBI" id="CHEBI:30616"/>
        <dbReference type="ChEBI" id="CHEBI:57823"/>
        <dbReference type="ChEBI" id="CHEBI:57919"/>
        <dbReference type="ChEBI" id="CHEBI:456216"/>
        <dbReference type="EC" id="2.7.1.148"/>
    </reaction>
</comment>
<evidence type="ECO:0000256" key="2">
    <source>
        <dbReference type="ARBA" id="ARBA00012052"/>
    </source>
</evidence>
<evidence type="ECO:0000256" key="3">
    <source>
        <dbReference type="ARBA" id="ARBA00017473"/>
    </source>
</evidence>
<sequence>MTAIVETAPAKINLALHVRRRRPDGYHELETLFAFCRDGDVVTVERAAATTLTLTGPFAGVLAGESQDDNLVMRAVRAFQARFGVADHYAITLDKHLPVASGIGGGSADAAATLRAFAGLHGIAPDHIDLFGIAGELGADVPACLLGRTARGEGKGDALQPLEPLGERPVLLVNPGVGVSTAAVFGRWDGVDRGPLGQGEVMAVAAAGRNDLEPPARAIVPEIDAVLALLEASPGVLFSRMSGSGATCFAIFQDATARDAAADAARARGWWALATFLR</sequence>
<keyword evidence="6 10" id="KW-0418">Kinase</keyword>
<comment type="similarity">
    <text evidence="1 10">Belongs to the GHMP kinase family. IspE subfamily.</text>
</comment>
<keyword evidence="5 10" id="KW-0547">Nucleotide-binding</keyword>
<dbReference type="GO" id="GO:0016114">
    <property type="term" value="P:terpenoid biosynthetic process"/>
    <property type="evidence" value="ECO:0007669"/>
    <property type="project" value="UniProtKB-UniRule"/>
</dbReference>
<evidence type="ECO:0000256" key="8">
    <source>
        <dbReference type="ARBA" id="ARBA00023229"/>
    </source>
</evidence>
<organism evidence="13 14">
    <name type="scientific">Sphingomonas sanguinis</name>
    <dbReference type="NCBI Taxonomy" id="33051"/>
    <lineage>
        <taxon>Bacteria</taxon>
        <taxon>Pseudomonadati</taxon>
        <taxon>Pseudomonadota</taxon>
        <taxon>Alphaproteobacteria</taxon>
        <taxon>Sphingomonadales</taxon>
        <taxon>Sphingomonadaceae</taxon>
        <taxon>Sphingomonas</taxon>
    </lineage>
</organism>
<dbReference type="GO" id="GO:0019288">
    <property type="term" value="P:isopentenyl diphosphate biosynthetic process, methylerythritol 4-phosphate pathway"/>
    <property type="evidence" value="ECO:0007669"/>
    <property type="project" value="UniProtKB-UniRule"/>
</dbReference>
<dbReference type="InterPro" id="IPR013750">
    <property type="entry name" value="GHMP_kinase_C_dom"/>
</dbReference>
<keyword evidence="7 10" id="KW-0067">ATP-binding</keyword>
<dbReference type="InterPro" id="IPR004424">
    <property type="entry name" value="IspE"/>
</dbReference>
<evidence type="ECO:0000256" key="1">
    <source>
        <dbReference type="ARBA" id="ARBA00009684"/>
    </source>
</evidence>
<accession>A0A147I7K1</accession>
<dbReference type="Gene3D" id="3.30.230.10">
    <property type="match status" value="1"/>
</dbReference>
<dbReference type="Proteomes" id="UP000072867">
    <property type="component" value="Unassembled WGS sequence"/>
</dbReference>
<dbReference type="AlphaFoldDB" id="A0A147I7K1"/>
<proteinExistence type="inferred from homology"/>
<protein>
    <recommendedName>
        <fullName evidence="3 10">4-diphosphocytidyl-2-C-methyl-D-erythritol kinase</fullName>
        <shortName evidence="10">CMK</shortName>
        <ecNumber evidence="2 10">2.7.1.148</ecNumber>
    </recommendedName>
    <alternativeName>
        <fullName evidence="9 10">4-(cytidine-5'-diphospho)-2-C-methyl-D-erythritol kinase</fullName>
    </alternativeName>
</protein>
<feature type="active site" evidence="10">
    <location>
        <position position="140"/>
    </location>
</feature>
<dbReference type="NCBIfam" id="NF011202">
    <property type="entry name" value="PRK14608.1"/>
    <property type="match status" value="1"/>
</dbReference>
<feature type="domain" description="GHMP kinase C-terminal" evidence="12">
    <location>
        <begin position="206"/>
        <end position="268"/>
    </location>
</feature>
<evidence type="ECO:0000256" key="9">
    <source>
        <dbReference type="ARBA" id="ARBA00032554"/>
    </source>
</evidence>
<dbReference type="Pfam" id="PF00288">
    <property type="entry name" value="GHMP_kinases_N"/>
    <property type="match status" value="1"/>
</dbReference>
<dbReference type="NCBIfam" id="TIGR00154">
    <property type="entry name" value="ispE"/>
    <property type="match status" value="1"/>
</dbReference>
<dbReference type="InterPro" id="IPR036554">
    <property type="entry name" value="GHMP_kinase_C_sf"/>
</dbReference>
<evidence type="ECO:0000256" key="4">
    <source>
        <dbReference type="ARBA" id="ARBA00022679"/>
    </source>
</evidence>
<dbReference type="InterPro" id="IPR014721">
    <property type="entry name" value="Ribsml_uS5_D2-typ_fold_subgr"/>
</dbReference>
<dbReference type="Gene3D" id="3.30.70.890">
    <property type="entry name" value="GHMP kinase, C-terminal domain"/>
    <property type="match status" value="1"/>
</dbReference>
<evidence type="ECO:0000313" key="13">
    <source>
        <dbReference type="EMBL" id="KTT74968.1"/>
    </source>
</evidence>
<comment type="function">
    <text evidence="10">Catalyzes the phosphorylation of the position 2 hydroxy group of 4-diphosphocytidyl-2C-methyl-D-erythritol.</text>
</comment>
<dbReference type="Pfam" id="PF08544">
    <property type="entry name" value="GHMP_kinases_C"/>
    <property type="match status" value="1"/>
</dbReference>